<name>A0A2P7R2E2_9GAMM</name>
<accession>A0A2P7R2E2</accession>
<dbReference type="CDD" id="cd01026">
    <property type="entry name" value="TOPRIM_OLD"/>
    <property type="match status" value="1"/>
</dbReference>
<dbReference type="RefSeq" id="WP_106730259.1">
    <property type="nucleotide sequence ID" value="NZ_PXYG01000006.1"/>
</dbReference>
<dbReference type="EMBL" id="PXYG01000006">
    <property type="protein sequence ID" value="PSJ44375.1"/>
    <property type="molecule type" value="Genomic_DNA"/>
</dbReference>
<proteinExistence type="predicted"/>
<gene>
    <name evidence="3" type="ORF">C7H85_13695</name>
</gene>
<dbReference type="PANTHER" id="PTHR43581">
    <property type="entry name" value="ATP/GTP PHOSPHATASE"/>
    <property type="match status" value="1"/>
</dbReference>
<evidence type="ECO:0000259" key="2">
    <source>
        <dbReference type="SMART" id="SM00382"/>
    </source>
</evidence>
<dbReference type="SUPFAM" id="SSF52540">
    <property type="entry name" value="P-loop containing nucleoside triphosphate hydrolases"/>
    <property type="match status" value="1"/>
</dbReference>
<dbReference type="Pfam" id="PF20469">
    <property type="entry name" value="OLD-like_TOPRIM"/>
    <property type="match status" value="1"/>
</dbReference>
<dbReference type="Gene3D" id="3.40.50.300">
    <property type="entry name" value="P-loop containing nucleotide triphosphate hydrolases"/>
    <property type="match status" value="1"/>
</dbReference>
<feature type="domain" description="AAA+ ATPase" evidence="2">
    <location>
        <begin position="25"/>
        <end position="255"/>
    </location>
</feature>
<dbReference type="InterPro" id="IPR003593">
    <property type="entry name" value="AAA+_ATPase"/>
</dbReference>
<dbReference type="Proteomes" id="UP000240243">
    <property type="component" value="Unassembled WGS sequence"/>
</dbReference>
<dbReference type="PANTHER" id="PTHR43581:SF2">
    <property type="entry name" value="EXCINUCLEASE ATPASE SUBUNIT"/>
    <property type="match status" value="1"/>
</dbReference>
<reference evidence="3 4" key="1">
    <citation type="submission" date="2018-03" db="EMBL/GenBank/DDBJ databases">
        <title>The draft genome of Zobellella sp. 59N8.</title>
        <authorList>
            <person name="Liu L."/>
            <person name="Li L."/>
            <person name="Zhang X."/>
            <person name="Liang L."/>
            <person name="Wang T."/>
        </authorList>
    </citation>
    <scope>NUCLEOTIDE SEQUENCE [LARGE SCALE GENOMIC DNA]</scope>
    <source>
        <strain evidence="3 4">59N8</strain>
    </source>
</reference>
<dbReference type="AlphaFoldDB" id="A0A2P7R2E2"/>
<evidence type="ECO:0000313" key="4">
    <source>
        <dbReference type="Proteomes" id="UP000240243"/>
    </source>
</evidence>
<dbReference type="GO" id="GO:0005524">
    <property type="term" value="F:ATP binding"/>
    <property type="evidence" value="ECO:0007669"/>
    <property type="project" value="InterPro"/>
</dbReference>
<organism evidence="3 4">
    <name type="scientific">Zobellella endophytica</name>
    <dbReference type="NCBI Taxonomy" id="2116700"/>
    <lineage>
        <taxon>Bacteria</taxon>
        <taxon>Pseudomonadati</taxon>
        <taxon>Pseudomonadota</taxon>
        <taxon>Gammaproteobacteria</taxon>
        <taxon>Aeromonadales</taxon>
        <taxon>Aeromonadaceae</taxon>
        <taxon>Zobellella</taxon>
    </lineage>
</organism>
<dbReference type="SMART" id="SM00382">
    <property type="entry name" value="AAA"/>
    <property type="match status" value="1"/>
</dbReference>
<dbReference type="InterPro" id="IPR027417">
    <property type="entry name" value="P-loop_NTPase"/>
</dbReference>
<dbReference type="InterPro" id="IPR051396">
    <property type="entry name" value="Bact_Antivir_Def_Nuclease"/>
</dbReference>
<feature type="region of interest" description="Disordered" evidence="1">
    <location>
        <begin position="80"/>
        <end position="100"/>
    </location>
</feature>
<dbReference type="Pfam" id="PF13304">
    <property type="entry name" value="AAA_21"/>
    <property type="match status" value="1"/>
</dbReference>
<dbReference type="InterPro" id="IPR003959">
    <property type="entry name" value="ATPase_AAA_core"/>
</dbReference>
<comment type="caution">
    <text evidence="3">The sequence shown here is derived from an EMBL/GenBank/DDBJ whole genome shotgun (WGS) entry which is preliminary data.</text>
</comment>
<keyword evidence="4" id="KW-1185">Reference proteome</keyword>
<evidence type="ECO:0000313" key="3">
    <source>
        <dbReference type="EMBL" id="PSJ44375.1"/>
    </source>
</evidence>
<dbReference type="InterPro" id="IPR034139">
    <property type="entry name" value="TOPRIM_OLD"/>
</dbReference>
<sequence length="622" mass="68154">MNFPISIKANINSHNGNFSRDIEIQGGLTVLIGPNGGGKTHLLRGLKQPLASIVPGKKVRFLSAGRMGLLEQYRSDYNGHHGSNPDYDGANFGSKHDTTRRHQTETLNGDFQTLSERADILIKVQERLRKLFKRDLIIEWDAGTLKVVFARLDTTSKPYSSGREASGLLHLVGILAALYDDEVGALLIDEPEVSLHPQLQSFLLNEIISAAGHPSEGGYKKIVIMATHSTEMLRITKPSDLTSLIFCHDLDKPPVQLNPSDEQLKNRKLQTLIARLGQEHKLSLFCRRPLLVEGPSDVMIASFISNKLELHLEAAGSQLLPVIGKGQMPVVVKFMRLLGKNPVVLADADAFTDDMDLVQCFLANSPAADASASKLGAPSAIKLASSTYSDFCSLVGPNWGDISKLAEGHPYCVNAEEPVDDKVKRRSAFCTLMSLAGSDLKGLINADKWSSMKDRLEVVLRLLEESGCFILRKGAIESYYQASDIYTSEGKPTAAVDEIEFLDQIPIAEIREKLGDLVRCIEHASDGKRIDEAESLRDILLSIAAPAAARLSANEKTTTQDINILAKTILGERANIFKCSVDGEKLTIDIESKILNVNGFPVTIDKNDDVVKIIERVLRSNA</sequence>
<dbReference type="OrthoDB" id="3322489at2"/>
<dbReference type="GO" id="GO:0016887">
    <property type="term" value="F:ATP hydrolysis activity"/>
    <property type="evidence" value="ECO:0007669"/>
    <property type="project" value="InterPro"/>
</dbReference>
<evidence type="ECO:0000256" key="1">
    <source>
        <dbReference type="SAM" id="MobiDB-lite"/>
    </source>
</evidence>
<protein>
    <submittedName>
        <fullName evidence="3">AAA family ATPase</fullName>
    </submittedName>
</protein>